<dbReference type="SUPFAM" id="SSF56524">
    <property type="entry name" value="Oxidoreductase molybdopterin-binding domain"/>
    <property type="match status" value="1"/>
</dbReference>
<reference evidence="2 3" key="1">
    <citation type="journal article" date="2019" name="Int. J. Syst. Evol. Microbiol.">
        <title>The Global Catalogue of Microorganisms (GCM) 10K type strain sequencing project: providing services to taxonomists for standard genome sequencing and annotation.</title>
        <authorList>
            <consortium name="The Broad Institute Genomics Platform"/>
            <consortium name="The Broad Institute Genome Sequencing Center for Infectious Disease"/>
            <person name="Wu L."/>
            <person name="Ma J."/>
        </authorList>
    </citation>
    <scope>NUCLEOTIDE SEQUENCE [LARGE SCALE GENOMIC DNA]</scope>
    <source>
        <strain evidence="2 3">JCM 12393</strain>
    </source>
</reference>
<sequence>MQATPADPSIPDAFLTPVEHLFVRNHLGPPPELDAASWTLTVEGLVERPLWLDLSALRGLERTSLTAFHECFGSPARPDVPTRAVANLEWSGVALAEVLALATPRPQARHIWFEGADRGSFAGESGLTYLKDLPLDRAREEVLLADTVNGEPLPARHGFPLRAVAPRMFATNSVKWLTRVVLADHRPEHLFTTRLYTRAPAGGGAPRPVREVDVNSRLLAPHHGGAVPAGTSQVTGRAWSFEPVVAVEVAVDDDGWRPALLQPRGPQPVWQRFTLPCRLTPGPHRIRCRATDARGRVQPPSGARNAVHTVEVLAV</sequence>
<dbReference type="InterPro" id="IPR008335">
    <property type="entry name" value="Mopterin_OxRdtase_euk"/>
</dbReference>
<dbReference type="PANTHER" id="PTHR19372:SF7">
    <property type="entry name" value="SULFITE OXIDASE, MITOCHONDRIAL"/>
    <property type="match status" value="1"/>
</dbReference>
<comment type="caution">
    <text evidence="2">The sequence shown here is derived from an EMBL/GenBank/DDBJ whole genome shotgun (WGS) entry which is preliminary data.</text>
</comment>
<dbReference type="InterPro" id="IPR000572">
    <property type="entry name" value="OxRdtase_Mopterin-bd_dom"/>
</dbReference>
<dbReference type="SUPFAM" id="SSF81296">
    <property type="entry name" value="E set domains"/>
    <property type="match status" value="1"/>
</dbReference>
<organism evidence="2 3">
    <name type="scientific">Kitasatospora putterlickiae</name>
    <dbReference type="NCBI Taxonomy" id="221725"/>
    <lineage>
        <taxon>Bacteria</taxon>
        <taxon>Bacillati</taxon>
        <taxon>Actinomycetota</taxon>
        <taxon>Actinomycetes</taxon>
        <taxon>Kitasatosporales</taxon>
        <taxon>Streptomycetaceae</taxon>
        <taxon>Kitasatospora</taxon>
    </lineage>
</organism>
<dbReference type="InterPro" id="IPR014756">
    <property type="entry name" value="Ig_E-set"/>
</dbReference>
<dbReference type="Proteomes" id="UP001499863">
    <property type="component" value="Unassembled WGS sequence"/>
</dbReference>
<dbReference type="Gene3D" id="2.60.40.650">
    <property type="match status" value="1"/>
</dbReference>
<dbReference type="PRINTS" id="PR00407">
    <property type="entry name" value="EUMOPTERIN"/>
</dbReference>
<proteinExistence type="predicted"/>
<evidence type="ECO:0000259" key="1">
    <source>
        <dbReference type="Pfam" id="PF00174"/>
    </source>
</evidence>
<dbReference type="RefSeq" id="WP_344325644.1">
    <property type="nucleotide sequence ID" value="NZ_BAAAKJ010000030.1"/>
</dbReference>
<keyword evidence="3" id="KW-1185">Reference proteome</keyword>
<name>A0ABN1XP45_9ACTN</name>
<dbReference type="InterPro" id="IPR036374">
    <property type="entry name" value="OxRdtase_Mopterin-bd_sf"/>
</dbReference>
<accession>A0ABN1XP45</accession>
<evidence type="ECO:0000313" key="3">
    <source>
        <dbReference type="Proteomes" id="UP001499863"/>
    </source>
</evidence>
<dbReference type="Pfam" id="PF00174">
    <property type="entry name" value="Oxidored_molyb"/>
    <property type="match status" value="1"/>
</dbReference>
<dbReference type="EMBL" id="BAAAKJ010000030">
    <property type="protein sequence ID" value="GAA1385132.1"/>
    <property type="molecule type" value="Genomic_DNA"/>
</dbReference>
<dbReference type="Gene3D" id="3.90.420.10">
    <property type="entry name" value="Oxidoreductase, molybdopterin-binding domain"/>
    <property type="match status" value="1"/>
</dbReference>
<protein>
    <recommendedName>
        <fullName evidence="1">Oxidoreductase molybdopterin-binding domain-containing protein</fullName>
    </recommendedName>
</protein>
<dbReference type="PANTHER" id="PTHR19372">
    <property type="entry name" value="SULFITE REDUCTASE"/>
    <property type="match status" value="1"/>
</dbReference>
<gene>
    <name evidence="2" type="ORF">GCM10009639_07510</name>
</gene>
<feature type="domain" description="Oxidoreductase molybdopterin-binding" evidence="1">
    <location>
        <begin position="28"/>
        <end position="188"/>
    </location>
</feature>
<evidence type="ECO:0000313" key="2">
    <source>
        <dbReference type="EMBL" id="GAA1385132.1"/>
    </source>
</evidence>